<comment type="caution">
    <text evidence="1">The sequence shown here is derived from an EMBL/GenBank/DDBJ whole genome shotgun (WGS) entry which is preliminary data.</text>
</comment>
<dbReference type="Pfam" id="PF10604">
    <property type="entry name" value="Polyketide_cyc2"/>
    <property type="match status" value="1"/>
</dbReference>
<dbReference type="InterPro" id="IPR019587">
    <property type="entry name" value="Polyketide_cyclase/dehydratase"/>
</dbReference>
<protein>
    <submittedName>
        <fullName evidence="1">Polyketide cyclase/dehydrase/lipid transport protein</fullName>
    </submittedName>
</protein>
<name>A0A4R6KPW2_9ACTN</name>
<gene>
    <name evidence="1" type="ORF">EV643_101515</name>
</gene>
<proteinExistence type="predicted"/>
<evidence type="ECO:0000313" key="1">
    <source>
        <dbReference type="EMBL" id="TDO54725.1"/>
    </source>
</evidence>
<dbReference type="EMBL" id="SNWQ01000001">
    <property type="protein sequence ID" value="TDO54725.1"/>
    <property type="molecule type" value="Genomic_DNA"/>
</dbReference>
<evidence type="ECO:0000313" key="2">
    <source>
        <dbReference type="Proteomes" id="UP000295388"/>
    </source>
</evidence>
<reference evidence="1 2" key="1">
    <citation type="submission" date="2019-03" db="EMBL/GenBank/DDBJ databases">
        <title>Genomic Encyclopedia of Type Strains, Phase III (KMG-III): the genomes of soil and plant-associated and newly described type strains.</title>
        <authorList>
            <person name="Whitman W."/>
        </authorList>
    </citation>
    <scope>NUCLEOTIDE SEQUENCE [LARGE SCALE GENOMIC DNA]</scope>
    <source>
        <strain evidence="1 2">VKM Ac-2527</strain>
    </source>
</reference>
<sequence length="145" mass="15755">MADVVESVAIDRAPEDVAAYVEDLARHGEWQAAIVEVEMLTEGPIQVGTRGIETRRVGPGMTVKAPYQIVEYEPGKSFRFQVTTGPVRPDGTLRVEPSGTGTRVTLELDFVGRGVGRLFALIARRQAAKDSPANLQALKHRLESG</sequence>
<dbReference type="InterPro" id="IPR023393">
    <property type="entry name" value="START-like_dom_sf"/>
</dbReference>
<organism evidence="1 2">
    <name type="scientific">Kribbella caucasensis</name>
    <dbReference type="NCBI Taxonomy" id="2512215"/>
    <lineage>
        <taxon>Bacteria</taxon>
        <taxon>Bacillati</taxon>
        <taxon>Actinomycetota</taxon>
        <taxon>Actinomycetes</taxon>
        <taxon>Propionibacteriales</taxon>
        <taxon>Kribbellaceae</taxon>
        <taxon>Kribbella</taxon>
    </lineage>
</organism>
<keyword evidence="2" id="KW-1185">Reference proteome</keyword>
<dbReference type="OrthoDB" id="7838135at2"/>
<dbReference type="Proteomes" id="UP000295388">
    <property type="component" value="Unassembled WGS sequence"/>
</dbReference>
<dbReference type="RefSeq" id="WP_133798274.1">
    <property type="nucleotide sequence ID" value="NZ_SNWQ01000001.1"/>
</dbReference>
<dbReference type="Gene3D" id="3.30.530.20">
    <property type="match status" value="1"/>
</dbReference>
<dbReference type="AlphaFoldDB" id="A0A4R6KPW2"/>
<accession>A0A4R6KPW2</accession>
<dbReference type="SUPFAM" id="SSF55961">
    <property type="entry name" value="Bet v1-like"/>
    <property type="match status" value="1"/>
</dbReference>